<comment type="pathway">
    <text evidence="1">Cofactor biosynthesis; FAD biosynthesis; FAD from FMN: step 1/1.</text>
</comment>
<evidence type="ECO:0000256" key="7">
    <source>
        <dbReference type="ARBA" id="ARBA00022695"/>
    </source>
</evidence>
<comment type="caution">
    <text evidence="12">The sequence shown here is derived from an EMBL/GenBank/DDBJ whole genome shotgun (WGS) entry which is preliminary data.</text>
</comment>
<dbReference type="PANTHER" id="PTHR22749">
    <property type="entry name" value="RIBOFLAVIN KINASE/FMN ADENYLYLTRANSFERASE"/>
    <property type="match status" value="1"/>
</dbReference>
<proteinExistence type="inferred from homology"/>
<dbReference type="GO" id="GO:0003919">
    <property type="term" value="F:FMN adenylyltransferase activity"/>
    <property type="evidence" value="ECO:0007669"/>
    <property type="project" value="UniProtKB-EC"/>
</dbReference>
<dbReference type="GO" id="GO:0009398">
    <property type="term" value="P:FMN biosynthetic process"/>
    <property type="evidence" value="ECO:0007669"/>
    <property type="project" value="TreeGrafter"/>
</dbReference>
<sequence length="125" mass="13847">MRIIETTSDFEKIKKGCVLTIGNFDGVHLGHQEILTVAKQTAAKNATQLLVMTFEPHPAAVLHPQKTFGILTPLELKKHLLAKFGVDCLCILKSDLELLRLSPADFVERFLVKNLQPTIVVEGDS</sequence>
<dbReference type="GO" id="GO:0006747">
    <property type="term" value="P:FAD biosynthetic process"/>
    <property type="evidence" value="ECO:0007669"/>
    <property type="project" value="UniProtKB-UniPathway"/>
</dbReference>
<gene>
    <name evidence="12" type="ORF">S01H1_63430</name>
</gene>
<evidence type="ECO:0000256" key="10">
    <source>
        <dbReference type="ARBA" id="ARBA00022840"/>
    </source>
</evidence>
<accession>X0XJL7</accession>
<dbReference type="Pfam" id="PF06574">
    <property type="entry name" value="FAD_syn"/>
    <property type="match status" value="1"/>
</dbReference>
<dbReference type="UniPathway" id="UPA00277">
    <property type="reaction ID" value="UER00407"/>
</dbReference>
<dbReference type="PANTHER" id="PTHR22749:SF6">
    <property type="entry name" value="RIBOFLAVIN KINASE"/>
    <property type="match status" value="1"/>
</dbReference>
<evidence type="ECO:0000256" key="4">
    <source>
        <dbReference type="ARBA" id="ARBA00022630"/>
    </source>
</evidence>
<feature type="domain" description="FAD synthetase" evidence="11">
    <location>
        <begin position="12"/>
        <end position="124"/>
    </location>
</feature>
<organism evidence="12">
    <name type="scientific">marine sediment metagenome</name>
    <dbReference type="NCBI Taxonomy" id="412755"/>
    <lineage>
        <taxon>unclassified sequences</taxon>
        <taxon>metagenomes</taxon>
        <taxon>ecological metagenomes</taxon>
    </lineage>
</organism>
<evidence type="ECO:0000256" key="8">
    <source>
        <dbReference type="ARBA" id="ARBA00022741"/>
    </source>
</evidence>
<keyword evidence="5" id="KW-0288">FMN</keyword>
<keyword evidence="9" id="KW-0274">FAD</keyword>
<evidence type="ECO:0000256" key="5">
    <source>
        <dbReference type="ARBA" id="ARBA00022643"/>
    </source>
</evidence>
<keyword evidence="4" id="KW-0285">Flavoprotein</keyword>
<dbReference type="EMBL" id="BARS01041740">
    <property type="protein sequence ID" value="GAG35517.1"/>
    <property type="molecule type" value="Genomic_DNA"/>
</dbReference>
<keyword evidence="8" id="KW-0547">Nucleotide-binding</keyword>
<feature type="non-terminal residue" evidence="12">
    <location>
        <position position="125"/>
    </location>
</feature>
<evidence type="ECO:0000256" key="9">
    <source>
        <dbReference type="ARBA" id="ARBA00022827"/>
    </source>
</evidence>
<dbReference type="GO" id="GO:0008531">
    <property type="term" value="F:riboflavin kinase activity"/>
    <property type="evidence" value="ECO:0007669"/>
    <property type="project" value="TreeGrafter"/>
</dbReference>
<evidence type="ECO:0000256" key="3">
    <source>
        <dbReference type="ARBA" id="ARBA00012393"/>
    </source>
</evidence>
<keyword evidence="6" id="KW-0808">Transferase</keyword>
<dbReference type="Gene3D" id="3.40.50.620">
    <property type="entry name" value="HUPs"/>
    <property type="match status" value="1"/>
</dbReference>
<comment type="similarity">
    <text evidence="2">Belongs to the RibF family.</text>
</comment>
<dbReference type="SUPFAM" id="SSF52374">
    <property type="entry name" value="Nucleotidylyl transferase"/>
    <property type="match status" value="1"/>
</dbReference>
<evidence type="ECO:0000256" key="1">
    <source>
        <dbReference type="ARBA" id="ARBA00004726"/>
    </source>
</evidence>
<dbReference type="EC" id="2.7.7.2" evidence="3"/>
<keyword evidence="7" id="KW-0548">Nucleotidyltransferase</keyword>
<name>X0XJL7_9ZZZZ</name>
<evidence type="ECO:0000259" key="11">
    <source>
        <dbReference type="Pfam" id="PF06574"/>
    </source>
</evidence>
<dbReference type="GO" id="GO:0005524">
    <property type="term" value="F:ATP binding"/>
    <property type="evidence" value="ECO:0007669"/>
    <property type="project" value="UniProtKB-KW"/>
</dbReference>
<keyword evidence="10" id="KW-0067">ATP-binding</keyword>
<dbReference type="InterPro" id="IPR023468">
    <property type="entry name" value="Riboflavin_kinase"/>
</dbReference>
<protein>
    <recommendedName>
        <fullName evidence="3">FAD synthase</fullName>
        <ecNumber evidence="3">2.7.7.2</ecNumber>
    </recommendedName>
</protein>
<dbReference type="GO" id="GO:0009231">
    <property type="term" value="P:riboflavin biosynthetic process"/>
    <property type="evidence" value="ECO:0007669"/>
    <property type="project" value="InterPro"/>
</dbReference>
<evidence type="ECO:0000256" key="6">
    <source>
        <dbReference type="ARBA" id="ARBA00022679"/>
    </source>
</evidence>
<dbReference type="InterPro" id="IPR015864">
    <property type="entry name" value="FAD_synthase"/>
</dbReference>
<dbReference type="InterPro" id="IPR014729">
    <property type="entry name" value="Rossmann-like_a/b/a_fold"/>
</dbReference>
<reference evidence="12" key="1">
    <citation type="journal article" date="2014" name="Front. Microbiol.">
        <title>High frequency of phylogenetically diverse reductive dehalogenase-homologous genes in deep subseafloor sedimentary metagenomes.</title>
        <authorList>
            <person name="Kawai M."/>
            <person name="Futagami T."/>
            <person name="Toyoda A."/>
            <person name="Takaki Y."/>
            <person name="Nishi S."/>
            <person name="Hori S."/>
            <person name="Arai W."/>
            <person name="Tsubouchi T."/>
            <person name="Morono Y."/>
            <person name="Uchiyama I."/>
            <person name="Ito T."/>
            <person name="Fujiyama A."/>
            <person name="Inagaki F."/>
            <person name="Takami H."/>
        </authorList>
    </citation>
    <scope>NUCLEOTIDE SEQUENCE</scope>
    <source>
        <strain evidence="12">Expedition CK06-06</strain>
    </source>
</reference>
<dbReference type="AlphaFoldDB" id="X0XJL7"/>
<evidence type="ECO:0000313" key="12">
    <source>
        <dbReference type="EMBL" id="GAG35517.1"/>
    </source>
</evidence>
<evidence type="ECO:0000256" key="2">
    <source>
        <dbReference type="ARBA" id="ARBA00010214"/>
    </source>
</evidence>